<dbReference type="EMBL" id="PIPZ01000001">
    <property type="protein sequence ID" value="RUO61204.1"/>
    <property type="molecule type" value="Genomic_DNA"/>
</dbReference>
<keyword evidence="2" id="KW-0175">Coiled coil</keyword>
<evidence type="ECO:0000256" key="2">
    <source>
        <dbReference type="SAM" id="Coils"/>
    </source>
</evidence>
<dbReference type="PANTHER" id="PTHR30469">
    <property type="entry name" value="MULTIDRUG RESISTANCE PROTEIN MDTA"/>
    <property type="match status" value="1"/>
</dbReference>
<dbReference type="OrthoDB" id="9806939at2"/>
<reference evidence="7" key="1">
    <citation type="journal article" date="2018" name="Front. Microbiol.">
        <title>Genome-Based Analysis Reveals the Taxonomy and Diversity of the Family Idiomarinaceae.</title>
        <authorList>
            <person name="Liu Y."/>
            <person name="Lai Q."/>
            <person name="Shao Z."/>
        </authorList>
    </citation>
    <scope>NUCLEOTIDE SEQUENCE [LARGE SCALE GENOMIC DNA]</scope>
    <source>
        <strain evidence="7">PIM1</strain>
    </source>
</reference>
<dbReference type="Gene3D" id="2.40.420.20">
    <property type="match status" value="1"/>
</dbReference>
<dbReference type="NCBIfam" id="TIGR01730">
    <property type="entry name" value="RND_mfp"/>
    <property type="match status" value="1"/>
</dbReference>
<comment type="similarity">
    <text evidence="1">Belongs to the membrane fusion protein (MFP) (TC 8.A.1) family.</text>
</comment>
<comment type="caution">
    <text evidence="6">The sequence shown here is derived from an EMBL/GenBank/DDBJ whole genome shotgun (WGS) entry which is preliminary data.</text>
</comment>
<sequence>MQWLNRLAVIGCLVVGASVIPSSLAQQWGGDRAAWVVMQPVGFERVQRSVEAVGYAEAQRSVALYPAVGDLVLEVNFQPGERVEQGDVLVRLDDRQQQVDLQRARIELEDAERTVRRLTTSRQQGAISQSELDIAVTARDLLKVAAREAEIAYEDRQVRAPFDGVLGITDVEPGDRITTQTLISTIDKREQLYIDFKAPEAAMELLQRGAELIVRPWASRGQAIPAEIVEVDSRVDLTNRTIRVRAAIDNSNDLYRPGMSFRAALTYQGDSYAVVPEAALMWSADGAYVWVEKDGKAQRVDVNIEQRLEGRILVSGELQLGDNLIVEGVQSLRAGQSVREAPAAESQS</sequence>
<dbReference type="Gene3D" id="1.10.287.470">
    <property type="entry name" value="Helix hairpin bin"/>
    <property type="match status" value="1"/>
</dbReference>
<dbReference type="Pfam" id="PF25954">
    <property type="entry name" value="Beta-barrel_RND_2"/>
    <property type="match status" value="1"/>
</dbReference>
<dbReference type="GO" id="GO:1990281">
    <property type="term" value="C:efflux pump complex"/>
    <property type="evidence" value="ECO:0007669"/>
    <property type="project" value="TreeGrafter"/>
</dbReference>
<dbReference type="Pfam" id="PF25917">
    <property type="entry name" value="BSH_RND"/>
    <property type="match status" value="1"/>
</dbReference>
<dbReference type="Pfam" id="PF25989">
    <property type="entry name" value="YknX_C"/>
    <property type="match status" value="1"/>
</dbReference>
<evidence type="ECO:0000313" key="7">
    <source>
        <dbReference type="Proteomes" id="UP000288127"/>
    </source>
</evidence>
<dbReference type="PANTHER" id="PTHR30469:SF16">
    <property type="entry name" value="HAE1 FAMILY EFFLUX PUMP MFP COMPONENT"/>
    <property type="match status" value="1"/>
</dbReference>
<evidence type="ECO:0000259" key="4">
    <source>
        <dbReference type="Pfam" id="PF25954"/>
    </source>
</evidence>
<evidence type="ECO:0000259" key="3">
    <source>
        <dbReference type="Pfam" id="PF25917"/>
    </source>
</evidence>
<dbReference type="Gene3D" id="2.40.50.100">
    <property type="match status" value="1"/>
</dbReference>
<name>A0A432YJS2_9GAMM</name>
<dbReference type="InterPro" id="IPR058792">
    <property type="entry name" value="Beta-barrel_RND_2"/>
</dbReference>
<dbReference type="InterPro" id="IPR006143">
    <property type="entry name" value="RND_pump_MFP"/>
</dbReference>
<dbReference type="AlphaFoldDB" id="A0A432YJS2"/>
<evidence type="ECO:0000259" key="5">
    <source>
        <dbReference type="Pfam" id="PF25989"/>
    </source>
</evidence>
<gene>
    <name evidence="6" type="ORF">CWI76_02765</name>
</gene>
<proteinExistence type="inferred from homology"/>
<accession>A0A432YJS2</accession>
<dbReference type="GO" id="GO:0015562">
    <property type="term" value="F:efflux transmembrane transporter activity"/>
    <property type="evidence" value="ECO:0007669"/>
    <property type="project" value="TreeGrafter"/>
</dbReference>
<organism evidence="6 7">
    <name type="scientific">Pseudidiomarina marina</name>
    <dbReference type="NCBI Taxonomy" id="502366"/>
    <lineage>
        <taxon>Bacteria</taxon>
        <taxon>Pseudomonadati</taxon>
        <taxon>Pseudomonadota</taxon>
        <taxon>Gammaproteobacteria</taxon>
        <taxon>Alteromonadales</taxon>
        <taxon>Idiomarinaceae</taxon>
        <taxon>Pseudidiomarina</taxon>
    </lineage>
</organism>
<feature type="domain" description="YknX-like C-terminal permuted SH3-like" evidence="5">
    <location>
        <begin position="274"/>
        <end position="339"/>
    </location>
</feature>
<evidence type="ECO:0000313" key="6">
    <source>
        <dbReference type="EMBL" id="RUO61204.1"/>
    </source>
</evidence>
<dbReference type="InterPro" id="IPR058637">
    <property type="entry name" value="YknX-like_C"/>
</dbReference>
<feature type="domain" description="Multidrug resistance protein MdtA-like barrel-sandwich hybrid" evidence="3">
    <location>
        <begin position="61"/>
        <end position="180"/>
    </location>
</feature>
<dbReference type="RefSeq" id="WP_126758832.1">
    <property type="nucleotide sequence ID" value="NZ_CP085233.1"/>
</dbReference>
<dbReference type="Gene3D" id="2.40.30.170">
    <property type="match status" value="1"/>
</dbReference>
<feature type="coiled-coil region" evidence="2">
    <location>
        <begin position="94"/>
        <end position="121"/>
    </location>
</feature>
<protein>
    <submittedName>
        <fullName evidence="6">Efflux transporter periplasmic adaptor subunit</fullName>
    </submittedName>
</protein>
<dbReference type="SUPFAM" id="SSF111369">
    <property type="entry name" value="HlyD-like secretion proteins"/>
    <property type="match status" value="1"/>
</dbReference>
<dbReference type="InterPro" id="IPR058625">
    <property type="entry name" value="MdtA-like_BSH"/>
</dbReference>
<keyword evidence="7" id="KW-1185">Reference proteome</keyword>
<feature type="domain" description="CusB-like beta-barrel" evidence="4">
    <location>
        <begin position="194"/>
        <end position="266"/>
    </location>
</feature>
<evidence type="ECO:0000256" key="1">
    <source>
        <dbReference type="ARBA" id="ARBA00009477"/>
    </source>
</evidence>
<dbReference type="Proteomes" id="UP000288127">
    <property type="component" value="Unassembled WGS sequence"/>
</dbReference>